<feature type="domain" description="AIG1-type G" evidence="18">
    <location>
        <begin position="12"/>
        <end position="168"/>
    </location>
</feature>
<keyword evidence="20" id="KW-1185">Reference proteome</keyword>
<keyword evidence="12" id="KW-0653">Protein transport</keyword>
<evidence type="ECO:0000256" key="6">
    <source>
        <dbReference type="ARBA" id="ARBA00022692"/>
    </source>
</evidence>
<keyword evidence="15" id="KW-0472">Membrane</keyword>
<dbReference type="InterPro" id="IPR045058">
    <property type="entry name" value="GIMA/IAN/Toc"/>
</dbReference>
<sequence length="300" mass="34305">MGSEPKRDLVIGLIGMTGAGKTTFASVASGQTNLKIGDTLESCTQEPQAVTFSLGGYNVLLIDTPGFEDSKKTDLDILMVIAKWISDHKSNGGRHMRLDGLILLHPITANQIGDNERKRARLLEVLLGEEAYKRVIIATTMWDDLNDDEWFTRYLENRFNRGEVWREMQAKGATVLRHYNNQASAHDIIGKIIEKSKAEGAGVEFQIQKEMAESGGKVHKTSVGKQVMQFIQDDIDRLKDQRKTLQSAQPRVYNVMERKRWMEDISDLNKQIKSREKELWWLDKLNLSLNWLSTPIRWFQ</sequence>
<keyword evidence="8" id="KW-0547">Nucleotide-binding</keyword>
<keyword evidence="14" id="KW-0342">GTP-binding</keyword>
<keyword evidence="6" id="KW-0812">Transmembrane</keyword>
<reference evidence="19" key="1">
    <citation type="journal article" date="2023" name="Mol. Phylogenet. Evol.">
        <title>Genome-scale phylogeny and comparative genomics of the fungal order Sordariales.</title>
        <authorList>
            <person name="Hensen N."/>
            <person name="Bonometti L."/>
            <person name="Westerberg I."/>
            <person name="Brannstrom I.O."/>
            <person name="Guillou S."/>
            <person name="Cros-Aarteil S."/>
            <person name="Calhoun S."/>
            <person name="Haridas S."/>
            <person name="Kuo A."/>
            <person name="Mondo S."/>
            <person name="Pangilinan J."/>
            <person name="Riley R."/>
            <person name="LaButti K."/>
            <person name="Andreopoulos B."/>
            <person name="Lipzen A."/>
            <person name="Chen C."/>
            <person name="Yan M."/>
            <person name="Daum C."/>
            <person name="Ng V."/>
            <person name="Clum A."/>
            <person name="Steindorff A."/>
            <person name="Ohm R.A."/>
            <person name="Martin F."/>
            <person name="Silar P."/>
            <person name="Natvig D.O."/>
            <person name="Lalanne C."/>
            <person name="Gautier V."/>
            <person name="Ament-Velasquez S.L."/>
            <person name="Kruys A."/>
            <person name="Hutchinson M.I."/>
            <person name="Powell A.J."/>
            <person name="Barry K."/>
            <person name="Miller A.N."/>
            <person name="Grigoriev I.V."/>
            <person name="Debuchy R."/>
            <person name="Gladieux P."/>
            <person name="Hiltunen Thoren M."/>
            <person name="Johannesson H."/>
        </authorList>
    </citation>
    <scope>NUCLEOTIDE SEQUENCE</scope>
    <source>
        <strain evidence="19">CBS 958.72</strain>
    </source>
</reference>
<reference evidence="19" key="2">
    <citation type="submission" date="2023-06" db="EMBL/GenBank/DDBJ databases">
        <authorList>
            <consortium name="Lawrence Berkeley National Laboratory"/>
            <person name="Haridas S."/>
            <person name="Hensen N."/>
            <person name="Bonometti L."/>
            <person name="Westerberg I."/>
            <person name="Brannstrom I.O."/>
            <person name="Guillou S."/>
            <person name="Cros-Aarteil S."/>
            <person name="Calhoun S."/>
            <person name="Kuo A."/>
            <person name="Mondo S."/>
            <person name="Pangilinan J."/>
            <person name="Riley R."/>
            <person name="Labutti K."/>
            <person name="Andreopoulos B."/>
            <person name="Lipzen A."/>
            <person name="Chen C."/>
            <person name="Yanf M."/>
            <person name="Daum C."/>
            <person name="Ng V."/>
            <person name="Clum A."/>
            <person name="Steindorff A."/>
            <person name="Ohm R."/>
            <person name="Martin F."/>
            <person name="Silar P."/>
            <person name="Natvig D."/>
            <person name="Lalanne C."/>
            <person name="Gautier V."/>
            <person name="Ament-Velasquez S.L."/>
            <person name="Kruys A."/>
            <person name="Hutchinson M.I."/>
            <person name="Powell A.J."/>
            <person name="Barry K."/>
            <person name="Miller A.N."/>
            <person name="Grigoriev I.V."/>
            <person name="Debuchy R."/>
            <person name="Gladieux P."/>
            <person name="Thoren M.H."/>
            <person name="Johannesson H."/>
        </authorList>
    </citation>
    <scope>NUCLEOTIDE SEQUENCE</scope>
    <source>
        <strain evidence="19">CBS 958.72</strain>
    </source>
</reference>
<evidence type="ECO:0000256" key="11">
    <source>
        <dbReference type="ARBA" id="ARBA00022842"/>
    </source>
</evidence>
<comment type="cofactor">
    <cofactor evidence="1">
        <name>Mg(2+)</name>
        <dbReference type="ChEBI" id="CHEBI:18420"/>
    </cofactor>
</comment>
<evidence type="ECO:0000313" key="19">
    <source>
        <dbReference type="EMBL" id="KAK3361317.1"/>
    </source>
</evidence>
<evidence type="ECO:0000256" key="16">
    <source>
        <dbReference type="ARBA" id="ARBA00024013"/>
    </source>
</evidence>
<evidence type="ECO:0000256" key="15">
    <source>
        <dbReference type="ARBA" id="ARBA00023136"/>
    </source>
</evidence>
<evidence type="ECO:0000256" key="10">
    <source>
        <dbReference type="ARBA" id="ARBA00022805"/>
    </source>
</evidence>
<dbReference type="PANTHER" id="PTHR10903">
    <property type="entry name" value="GTPASE, IMAP FAMILY MEMBER-RELATED"/>
    <property type="match status" value="1"/>
</dbReference>
<dbReference type="CDD" id="cd00882">
    <property type="entry name" value="Ras_like_GTPase"/>
    <property type="match status" value="1"/>
</dbReference>
<evidence type="ECO:0000256" key="4">
    <source>
        <dbReference type="ARBA" id="ARBA00022528"/>
    </source>
</evidence>
<dbReference type="Gene3D" id="3.40.50.300">
    <property type="entry name" value="P-loop containing nucleotide triphosphate hydrolases"/>
    <property type="match status" value="1"/>
</dbReference>
<dbReference type="GO" id="GO:0016020">
    <property type="term" value="C:membrane"/>
    <property type="evidence" value="ECO:0007669"/>
    <property type="project" value="UniProtKB-SubCell"/>
</dbReference>
<dbReference type="PANTHER" id="PTHR10903:SF135">
    <property type="entry name" value="TRANSLOCASE OF CHLOROPLAST 120, CHLOROPLASTIC-RELATED"/>
    <property type="match status" value="1"/>
</dbReference>
<evidence type="ECO:0000256" key="8">
    <source>
        <dbReference type="ARBA" id="ARBA00022741"/>
    </source>
</evidence>
<evidence type="ECO:0000256" key="14">
    <source>
        <dbReference type="ARBA" id="ARBA00023134"/>
    </source>
</evidence>
<dbReference type="Pfam" id="PF04548">
    <property type="entry name" value="AIG1"/>
    <property type="match status" value="1"/>
</dbReference>
<accession>A0AAE0JTQ8</accession>
<evidence type="ECO:0000256" key="13">
    <source>
        <dbReference type="ARBA" id="ARBA00022989"/>
    </source>
</evidence>
<keyword evidence="17" id="KW-0175">Coiled coil</keyword>
<dbReference type="GO" id="GO:0046872">
    <property type="term" value="F:metal ion binding"/>
    <property type="evidence" value="ECO:0007669"/>
    <property type="project" value="UniProtKB-KW"/>
</dbReference>
<keyword evidence="4" id="KW-0150">Chloroplast</keyword>
<keyword evidence="3" id="KW-0813">Transport</keyword>
<evidence type="ECO:0000256" key="12">
    <source>
        <dbReference type="ARBA" id="ARBA00022927"/>
    </source>
</evidence>
<comment type="caution">
    <text evidence="19">The sequence shown here is derived from an EMBL/GenBank/DDBJ whole genome shotgun (WGS) entry which is preliminary data.</text>
</comment>
<dbReference type="GO" id="GO:0005525">
    <property type="term" value="F:GTP binding"/>
    <property type="evidence" value="ECO:0007669"/>
    <property type="project" value="UniProtKB-KW"/>
</dbReference>
<evidence type="ECO:0000256" key="7">
    <source>
        <dbReference type="ARBA" id="ARBA00022723"/>
    </source>
</evidence>
<comment type="subcellular location">
    <subcellularLocation>
        <location evidence="2">Membrane</location>
        <topology evidence="2">Single-pass membrane protein</topology>
    </subcellularLocation>
    <subcellularLocation>
        <location evidence="16">Plastid</location>
        <location evidence="16">Chloroplast outer membrane</location>
    </subcellularLocation>
</comment>
<evidence type="ECO:0000256" key="2">
    <source>
        <dbReference type="ARBA" id="ARBA00004167"/>
    </source>
</evidence>
<name>A0AAE0JTQ8_9PEZI</name>
<evidence type="ECO:0000256" key="5">
    <source>
        <dbReference type="ARBA" id="ARBA00022640"/>
    </source>
</evidence>
<dbReference type="EMBL" id="JAULSN010000012">
    <property type="protein sequence ID" value="KAK3361317.1"/>
    <property type="molecule type" value="Genomic_DNA"/>
</dbReference>
<dbReference type="AlphaFoldDB" id="A0AAE0JTQ8"/>
<keyword evidence="10" id="KW-1002">Plastid outer membrane</keyword>
<dbReference type="GO" id="GO:0015031">
    <property type="term" value="P:protein transport"/>
    <property type="evidence" value="ECO:0007669"/>
    <property type="project" value="UniProtKB-KW"/>
</dbReference>
<dbReference type="InterPro" id="IPR027417">
    <property type="entry name" value="P-loop_NTPase"/>
</dbReference>
<gene>
    <name evidence="19" type="ORF">B0T24DRAFT_585894</name>
</gene>
<proteinExistence type="predicted"/>
<dbReference type="InterPro" id="IPR006703">
    <property type="entry name" value="G_AIG1"/>
</dbReference>
<organism evidence="19 20">
    <name type="scientific">Lasiosphaeria ovina</name>
    <dbReference type="NCBI Taxonomy" id="92902"/>
    <lineage>
        <taxon>Eukaryota</taxon>
        <taxon>Fungi</taxon>
        <taxon>Dikarya</taxon>
        <taxon>Ascomycota</taxon>
        <taxon>Pezizomycotina</taxon>
        <taxon>Sordariomycetes</taxon>
        <taxon>Sordariomycetidae</taxon>
        <taxon>Sordariales</taxon>
        <taxon>Lasiosphaeriaceae</taxon>
        <taxon>Lasiosphaeria</taxon>
    </lineage>
</organism>
<dbReference type="SUPFAM" id="SSF52540">
    <property type="entry name" value="P-loop containing nucleoside triphosphate hydrolases"/>
    <property type="match status" value="1"/>
</dbReference>
<keyword evidence="7" id="KW-0479">Metal-binding</keyword>
<dbReference type="Proteomes" id="UP001287356">
    <property type="component" value="Unassembled WGS sequence"/>
</dbReference>
<evidence type="ECO:0000256" key="17">
    <source>
        <dbReference type="SAM" id="Coils"/>
    </source>
</evidence>
<keyword evidence="11" id="KW-0460">Magnesium</keyword>
<feature type="coiled-coil region" evidence="17">
    <location>
        <begin position="228"/>
        <end position="278"/>
    </location>
</feature>
<evidence type="ECO:0000256" key="1">
    <source>
        <dbReference type="ARBA" id="ARBA00001946"/>
    </source>
</evidence>
<evidence type="ECO:0000313" key="20">
    <source>
        <dbReference type="Proteomes" id="UP001287356"/>
    </source>
</evidence>
<evidence type="ECO:0000256" key="9">
    <source>
        <dbReference type="ARBA" id="ARBA00022801"/>
    </source>
</evidence>
<evidence type="ECO:0000256" key="3">
    <source>
        <dbReference type="ARBA" id="ARBA00022448"/>
    </source>
</evidence>
<keyword evidence="13" id="KW-1133">Transmembrane helix</keyword>
<protein>
    <submittedName>
        <fullName evidence="19">P-loop containing nucleoside triphosphate hydrolase protein</fullName>
    </submittedName>
</protein>
<keyword evidence="5" id="KW-0934">Plastid</keyword>
<dbReference type="GO" id="GO:0016787">
    <property type="term" value="F:hydrolase activity"/>
    <property type="evidence" value="ECO:0007669"/>
    <property type="project" value="UniProtKB-KW"/>
</dbReference>
<evidence type="ECO:0000259" key="18">
    <source>
        <dbReference type="Pfam" id="PF04548"/>
    </source>
</evidence>
<keyword evidence="9 19" id="KW-0378">Hydrolase</keyword>